<proteinExistence type="predicted"/>
<dbReference type="InterPro" id="IPR032675">
    <property type="entry name" value="LRR_dom_sf"/>
</dbReference>
<keyword evidence="1" id="KW-1185">Reference proteome</keyword>
<protein>
    <submittedName>
        <fullName evidence="2">F-box/LRR-repeat protein 12</fullName>
    </submittedName>
</protein>
<name>A0A1I8H9C8_9PLAT</name>
<dbReference type="AlphaFoldDB" id="A0A1I8H9C8"/>
<dbReference type="Gene3D" id="3.80.10.10">
    <property type="entry name" value="Ribonuclease Inhibitor"/>
    <property type="match status" value="1"/>
</dbReference>
<organism evidence="1 2">
    <name type="scientific">Macrostomum lignano</name>
    <dbReference type="NCBI Taxonomy" id="282301"/>
    <lineage>
        <taxon>Eukaryota</taxon>
        <taxon>Metazoa</taxon>
        <taxon>Spiralia</taxon>
        <taxon>Lophotrochozoa</taxon>
        <taxon>Platyhelminthes</taxon>
        <taxon>Rhabditophora</taxon>
        <taxon>Macrostomorpha</taxon>
        <taxon>Macrostomida</taxon>
        <taxon>Macrostomidae</taxon>
        <taxon>Macrostomum</taxon>
    </lineage>
</organism>
<dbReference type="SUPFAM" id="SSF52047">
    <property type="entry name" value="RNI-like"/>
    <property type="match status" value="1"/>
</dbReference>
<dbReference type="Proteomes" id="UP000095280">
    <property type="component" value="Unplaced"/>
</dbReference>
<evidence type="ECO:0000313" key="2">
    <source>
        <dbReference type="WBParaSite" id="maker-uti_cns_0005005-snap-gene-0.5-mRNA-1"/>
    </source>
</evidence>
<sequence length="172" mass="18994">RCPGLLELSITDCQKSLSAASLSSLLSGCPRLSLLEILGSATDAFADWQDRSVRQLFELPRVLSIAPNLTELRVTSCGNTFDLEPDRHPAPVPGLRHLSLDCEGSRDENTEIALWLLPSLPSLESLRLVSYQASEKHFRQILRCLPAGLADLKLRFTEIGARSELGRAVRCR</sequence>
<reference evidence="2" key="1">
    <citation type="submission" date="2016-11" db="UniProtKB">
        <authorList>
            <consortium name="WormBaseParasite"/>
        </authorList>
    </citation>
    <scope>IDENTIFICATION</scope>
</reference>
<evidence type="ECO:0000313" key="1">
    <source>
        <dbReference type="Proteomes" id="UP000095280"/>
    </source>
</evidence>
<dbReference type="WBParaSite" id="maker-uti_cns_0005005-snap-gene-0.5-mRNA-1">
    <property type="protein sequence ID" value="maker-uti_cns_0005005-snap-gene-0.5-mRNA-1"/>
    <property type="gene ID" value="maker-uti_cns_0005005-snap-gene-0.5"/>
</dbReference>
<accession>A0A1I8H9C8</accession>